<dbReference type="AlphaFoldDB" id="A0A2R5FH15"/>
<reference evidence="1 2" key="1">
    <citation type="submission" date="2017-06" db="EMBL/GenBank/DDBJ databases">
        <title>Genome sequencing of cyanobaciteial culture collection at National Institute for Environmental Studies (NIES).</title>
        <authorList>
            <person name="Hirose Y."/>
            <person name="Shimura Y."/>
            <person name="Fujisawa T."/>
            <person name="Nakamura Y."/>
            <person name="Kawachi M."/>
        </authorList>
    </citation>
    <scope>NUCLEOTIDE SEQUENCE [LARGE SCALE GENOMIC DNA]</scope>
    <source>
        <strain evidence="1 2">NIES-4072</strain>
    </source>
</reference>
<dbReference type="EMBL" id="BDUD01000001">
    <property type="protein sequence ID" value="GBG16608.1"/>
    <property type="molecule type" value="Genomic_DNA"/>
</dbReference>
<comment type="caution">
    <text evidence="1">The sequence shown here is derived from an EMBL/GenBank/DDBJ whole genome shotgun (WGS) entry which is preliminary data.</text>
</comment>
<dbReference type="Proteomes" id="UP000245124">
    <property type="component" value="Unassembled WGS sequence"/>
</dbReference>
<dbReference type="RefSeq" id="WP_109006949.1">
    <property type="nucleotide sequence ID" value="NZ_BDUD01000001.1"/>
</dbReference>
<keyword evidence="2" id="KW-1185">Reference proteome</keyword>
<organism evidence="1 2">
    <name type="scientific">Nostoc commune NIES-4072</name>
    <dbReference type="NCBI Taxonomy" id="2005467"/>
    <lineage>
        <taxon>Bacteria</taxon>
        <taxon>Bacillati</taxon>
        <taxon>Cyanobacteriota</taxon>
        <taxon>Cyanophyceae</taxon>
        <taxon>Nostocales</taxon>
        <taxon>Nostocaceae</taxon>
        <taxon>Nostoc</taxon>
    </lineage>
</organism>
<sequence length="84" mass="9931">MLLEDFQTDRIENPIILWERGNLLTLAVSDNPRNYPPFDPQWIEHTIRFYCQLRSKLTIPELIIHSQAEAASTKYLQSVIDKFK</sequence>
<protein>
    <submittedName>
        <fullName evidence="1">Uncharacterized protein</fullName>
    </submittedName>
</protein>
<gene>
    <name evidence="1" type="ORF">NIES4072_02540</name>
</gene>
<evidence type="ECO:0000313" key="2">
    <source>
        <dbReference type="Proteomes" id="UP000245124"/>
    </source>
</evidence>
<name>A0A2R5FH15_NOSCO</name>
<evidence type="ECO:0000313" key="1">
    <source>
        <dbReference type="EMBL" id="GBG16608.1"/>
    </source>
</evidence>
<proteinExistence type="predicted"/>
<accession>A0A2R5FH15</accession>
<dbReference type="OrthoDB" id="7375008at2"/>